<dbReference type="InterPro" id="IPR013471">
    <property type="entry name" value="RNase_Z/BN"/>
</dbReference>
<organism evidence="9 10">
    <name type="scientific">Sphingobacterium psychroaquaticum</name>
    <dbReference type="NCBI Taxonomy" id="561061"/>
    <lineage>
        <taxon>Bacteria</taxon>
        <taxon>Pseudomonadati</taxon>
        <taxon>Bacteroidota</taxon>
        <taxon>Sphingobacteriia</taxon>
        <taxon>Sphingobacteriales</taxon>
        <taxon>Sphingobacteriaceae</taxon>
        <taxon>Sphingobacterium</taxon>
    </lineage>
</organism>
<dbReference type="Gene3D" id="3.60.15.10">
    <property type="entry name" value="Ribonuclease Z/Hydroxyacylglutathione hydrolase-like"/>
    <property type="match status" value="1"/>
</dbReference>
<comment type="catalytic activity">
    <reaction evidence="8">
        <text>Endonucleolytic cleavage of RNA, removing extra 3' nucleotides from tRNA precursor, generating 3' termini of tRNAs. A 3'-hydroxy group is left at the tRNA terminus and a 5'-phosphoryl group is left at the trailer molecule.</text>
        <dbReference type="EC" id="3.1.26.11"/>
    </reaction>
</comment>
<keyword evidence="4 8" id="KW-0479">Metal-binding</keyword>
<keyword evidence="5 8" id="KW-0255">Endonuclease</keyword>
<evidence type="ECO:0000313" key="10">
    <source>
        <dbReference type="Proteomes" id="UP000192980"/>
    </source>
</evidence>
<dbReference type="OrthoDB" id="9800940at2"/>
<dbReference type="AlphaFoldDB" id="A0A1X7J5E8"/>
<feature type="binding site" evidence="8">
    <location>
        <position position="143"/>
    </location>
    <ligand>
        <name>Zn(2+)</name>
        <dbReference type="ChEBI" id="CHEBI:29105"/>
        <label>1</label>
        <note>catalytic</note>
    </ligand>
</feature>
<reference evidence="9 10" key="1">
    <citation type="submission" date="2017-04" db="EMBL/GenBank/DDBJ databases">
        <authorList>
            <person name="Afonso C.L."/>
            <person name="Miller P.J."/>
            <person name="Scott M.A."/>
            <person name="Spackman E."/>
            <person name="Goraichik I."/>
            <person name="Dimitrov K.M."/>
            <person name="Suarez D.L."/>
            <person name="Swayne D.E."/>
        </authorList>
    </citation>
    <scope>NUCLEOTIDE SEQUENCE [LARGE SCALE GENOMIC DNA]</scope>
    <source>
        <strain evidence="9 10">DSM 22418</strain>
    </source>
</reference>
<dbReference type="GO" id="GO:0008270">
    <property type="term" value="F:zinc ion binding"/>
    <property type="evidence" value="ECO:0007669"/>
    <property type="project" value="UniProtKB-UniRule"/>
</dbReference>
<feature type="binding site" evidence="8">
    <location>
        <position position="213"/>
    </location>
    <ligand>
        <name>Zn(2+)</name>
        <dbReference type="ChEBI" id="CHEBI:29105"/>
        <label>1</label>
        <note>catalytic</note>
    </ligand>
</feature>
<feature type="binding site" evidence="8">
    <location>
        <position position="63"/>
    </location>
    <ligand>
        <name>Zn(2+)</name>
        <dbReference type="ChEBI" id="CHEBI:29105"/>
        <label>1</label>
        <note>catalytic</note>
    </ligand>
</feature>
<comment type="similarity">
    <text evidence="8">Belongs to the RNase Z family.</text>
</comment>
<dbReference type="RefSeq" id="WP_085472310.1">
    <property type="nucleotide sequence ID" value="NZ_FXAU01000002.1"/>
</dbReference>
<dbReference type="SUPFAM" id="SSF56281">
    <property type="entry name" value="Metallo-hydrolase/oxidoreductase"/>
    <property type="match status" value="1"/>
</dbReference>
<feature type="binding site" evidence="8">
    <location>
        <position position="213"/>
    </location>
    <ligand>
        <name>Zn(2+)</name>
        <dbReference type="ChEBI" id="CHEBI:29105"/>
        <label>2</label>
        <note>catalytic</note>
    </ligand>
</feature>
<name>A0A1X7J5E8_9SPHI</name>
<evidence type="ECO:0000256" key="4">
    <source>
        <dbReference type="ARBA" id="ARBA00022723"/>
    </source>
</evidence>
<evidence type="ECO:0000256" key="5">
    <source>
        <dbReference type="ARBA" id="ARBA00022759"/>
    </source>
</evidence>
<keyword evidence="6 8" id="KW-0378">Hydrolase</keyword>
<keyword evidence="7 8" id="KW-0862">Zinc</keyword>
<dbReference type="HAMAP" id="MF_01818">
    <property type="entry name" value="RNase_Z_BN"/>
    <property type="match status" value="1"/>
</dbReference>
<evidence type="ECO:0000313" key="9">
    <source>
        <dbReference type="EMBL" id="SMG22799.1"/>
    </source>
</evidence>
<protein>
    <recommendedName>
        <fullName evidence="8">Ribonuclease Z</fullName>
        <shortName evidence="8">RNase Z</shortName>
        <ecNumber evidence="8">3.1.26.11</ecNumber>
    </recommendedName>
    <alternativeName>
        <fullName evidence="8">tRNA 3 endonuclease</fullName>
    </alternativeName>
    <alternativeName>
        <fullName evidence="8">tRNase Z</fullName>
    </alternativeName>
</protein>
<dbReference type="PANTHER" id="PTHR46018">
    <property type="entry name" value="ZINC PHOSPHODIESTERASE ELAC PROTEIN 1"/>
    <property type="match status" value="1"/>
</dbReference>
<dbReference type="CDD" id="cd07717">
    <property type="entry name" value="RNaseZ_ZiPD-like_MBL-fold"/>
    <property type="match status" value="1"/>
</dbReference>
<evidence type="ECO:0000256" key="2">
    <source>
        <dbReference type="ARBA" id="ARBA00022694"/>
    </source>
</evidence>
<dbReference type="EC" id="3.1.26.11" evidence="8"/>
<dbReference type="NCBIfam" id="NF000801">
    <property type="entry name" value="PRK00055.1-3"/>
    <property type="match status" value="1"/>
</dbReference>
<dbReference type="STRING" id="561061.SAMN05660862_1464"/>
<dbReference type="EMBL" id="FXAU01000002">
    <property type="protein sequence ID" value="SMG22799.1"/>
    <property type="molecule type" value="Genomic_DNA"/>
</dbReference>
<dbReference type="InterPro" id="IPR036866">
    <property type="entry name" value="RibonucZ/Hydroxyglut_hydro"/>
</dbReference>
<evidence type="ECO:0000256" key="7">
    <source>
        <dbReference type="ARBA" id="ARBA00022833"/>
    </source>
</evidence>
<comment type="cofactor">
    <cofactor evidence="8">
        <name>Zn(2+)</name>
        <dbReference type="ChEBI" id="CHEBI:29105"/>
    </cofactor>
    <text evidence="8">Binds 2 Zn(2+) ions.</text>
</comment>
<keyword evidence="2 8" id="KW-0819">tRNA processing</keyword>
<evidence type="ECO:0000256" key="8">
    <source>
        <dbReference type="HAMAP-Rule" id="MF_01818"/>
    </source>
</evidence>
<evidence type="ECO:0000256" key="3">
    <source>
        <dbReference type="ARBA" id="ARBA00022722"/>
    </source>
</evidence>
<dbReference type="Pfam" id="PF23023">
    <property type="entry name" value="Anti-Pycsar_Apyc1"/>
    <property type="match status" value="1"/>
</dbReference>
<feature type="binding site" evidence="8">
    <location>
        <position position="67"/>
    </location>
    <ligand>
        <name>Zn(2+)</name>
        <dbReference type="ChEBI" id="CHEBI:29105"/>
        <label>2</label>
        <note>catalytic</note>
    </ligand>
</feature>
<feature type="binding site" evidence="8">
    <location>
        <position position="65"/>
    </location>
    <ligand>
        <name>Zn(2+)</name>
        <dbReference type="ChEBI" id="CHEBI:29105"/>
        <label>1</label>
        <note>catalytic</note>
    </ligand>
</feature>
<dbReference type="Proteomes" id="UP000192980">
    <property type="component" value="Unassembled WGS sequence"/>
</dbReference>
<feature type="binding site" evidence="8">
    <location>
        <position position="68"/>
    </location>
    <ligand>
        <name>Zn(2+)</name>
        <dbReference type="ChEBI" id="CHEBI:29105"/>
        <label>2</label>
        <note>catalytic</note>
    </ligand>
</feature>
<dbReference type="GO" id="GO:0042781">
    <property type="term" value="F:3'-tRNA processing endoribonuclease activity"/>
    <property type="evidence" value="ECO:0007669"/>
    <property type="project" value="UniProtKB-UniRule"/>
</dbReference>
<feature type="binding site" evidence="8">
    <location>
        <position position="271"/>
    </location>
    <ligand>
        <name>Zn(2+)</name>
        <dbReference type="ChEBI" id="CHEBI:29105"/>
        <label>2</label>
        <note>catalytic</note>
    </ligand>
</feature>
<gene>
    <name evidence="8" type="primary">rnz</name>
    <name evidence="9" type="ORF">SAMN05660862_1464</name>
</gene>
<feature type="active site" description="Proton acceptor" evidence="8">
    <location>
        <position position="67"/>
    </location>
</feature>
<accession>A0A1X7J5E8</accession>
<keyword evidence="10" id="KW-1185">Reference proteome</keyword>
<comment type="subunit">
    <text evidence="1 8">Homodimer.</text>
</comment>
<sequence>MLRFEVMILGNSSATPMYGRHPTSQVLNFNEQLYMIDCGEGTQMQLARYGIKSNRINHIFISHLHGDHYLGLVGLLSSQHLMGRKSTLHVYGPAALEEILAIQFKHSATVLQYPLVFHPTNPAEVEVILDTPAMKVTSFPLQHRIDCTGFRFDEGRRSATLNATLVDQLDIPTPYLKLLKRGIDYVDPDGTVYLASELTYPAPPSRSYAFCSDTLMNESYFETIQGVDLLYHESTFLHDMADRAKETLHSTGQEAAQVASTVGAKKLLLGHFSARYRDLQPFLDESQPFFANTLLSEEGKWFLV</sequence>
<evidence type="ECO:0000256" key="1">
    <source>
        <dbReference type="ARBA" id="ARBA00011738"/>
    </source>
</evidence>
<comment type="function">
    <text evidence="8">Zinc phosphodiesterase, which displays some tRNA 3'-processing endonuclease activity. Probably involved in tRNA maturation, by removing a 3'-trailer from precursor tRNA.</text>
</comment>
<dbReference type="PANTHER" id="PTHR46018:SF2">
    <property type="entry name" value="ZINC PHOSPHODIESTERASE ELAC PROTEIN 1"/>
    <property type="match status" value="1"/>
</dbReference>
<proteinExistence type="inferred from homology"/>
<keyword evidence="3 8" id="KW-0540">Nuclease</keyword>
<evidence type="ECO:0000256" key="6">
    <source>
        <dbReference type="ARBA" id="ARBA00022801"/>
    </source>
</evidence>